<evidence type="ECO:0000313" key="3">
    <source>
        <dbReference type="Proteomes" id="UP000239899"/>
    </source>
</evidence>
<proteinExistence type="predicted"/>
<sequence>MAAEQQQQQGAAPPAPPAAAAAQPTVPTASQQLYAEQVRRSMDQLRALFAQLDAAGGSGDPPTGFFEPCRGQPGVRLDPVTWDELSALVADGSEQALGTLGRTPLQIKEYWDYRDTVVLMRFASVTDYLRQKVFGLPTAPGPDGRLVAQVPQGFFWSNGGSSACNGSSSSSSSGGGSEQASSSSSCPEAGSSGSSGQNSGAHQLVTVWRDNDFPYHLAAGITHFNLWANRPLSQRQIEQHIEQHVPPGADTLWFVNPPVLQSVPSIWHAHILVRQPAEGAASAGNEERRPAAQPCGRLQH</sequence>
<feature type="region of interest" description="Disordered" evidence="1">
    <location>
        <begin position="165"/>
        <end position="199"/>
    </location>
</feature>
<keyword evidence="3" id="KW-1185">Reference proteome</keyword>
<dbReference type="PANTHER" id="PTHR35020">
    <property type="entry name" value="N-ACETYLGLUCOSAMINE-INDUCED PROTEIN 1"/>
    <property type="match status" value="1"/>
</dbReference>
<feature type="region of interest" description="Disordered" evidence="1">
    <location>
        <begin position="1"/>
        <end position="28"/>
    </location>
</feature>
<evidence type="ECO:0000256" key="1">
    <source>
        <dbReference type="SAM" id="MobiDB-lite"/>
    </source>
</evidence>
<name>A0A2P6TDR4_CHLSO</name>
<dbReference type="AlphaFoldDB" id="A0A2P6TDR4"/>
<dbReference type="GO" id="GO:0006044">
    <property type="term" value="P:N-acetylglucosamine metabolic process"/>
    <property type="evidence" value="ECO:0007669"/>
    <property type="project" value="TreeGrafter"/>
</dbReference>
<accession>A0A2P6TDR4</accession>
<organism evidence="2 3">
    <name type="scientific">Chlorella sorokiniana</name>
    <name type="common">Freshwater green alga</name>
    <dbReference type="NCBI Taxonomy" id="3076"/>
    <lineage>
        <taxon>Eukaryota</taxon>
        <taxon>Viridiplantae</taxon>
        <taxon>Chlorophyta</taxon>
        <taxon>core chlorophytes</taxon>
        <taxon>Trebouxiophyceae</taxon>
        <taxon>Chlorellales</taxon>
        <taxon>Chlorellaceae</taxon>
        <taxon>Chlorella clade</taxon>
        <taxon>Chlorella</taxon>
    </lineage>
</organism>
<protein>
    <submittedName>
        <fullName evidence="2">Uncharacterized protein</fullName>
    </submittedName>
</protein>
<dbReference type="Pfam" id="PF12239">
    <property type="entry name" value="DUF3605"/>
    <property type="match status" value="1"/>
</dbReference>
<feature type="region of interest" description="Disordered" evidence="1">
    <location>
        <begin position="278"/>
        <end position="300"/>
    </location>
</feature>
<comment type="caution">
    <text evidence="2">The sequence shown here is derived from an EMBL/GenBank/DDBJ whole genome shotgun (WGS) entry which is preliminary data.</text>
</comment>
<dbReference type="EMBL" id="LHPG02000022">
    <property type="protein sequence ID" value="PRW20771.1"/>
    <property type="molecule type" value="Genomic_DNA"/>
</dbReference>
<evidence type="ECO:0000313" key="2">
    <source>
        <dbReference type="EMBL" id="PRW20771.1"/>
    </source>
</evidence>
<reference evidence="2 3" key="1">
    <citation type="journal article" date="2018" name="Plant J.">
        <title>Genome sequences of Chlorella sorokiniana UTEX 1602 and Micractinium conductrix SAG 241.80: implications to maltose excretion by a green alga.</title>
        <authorList>
            <person name="Arriola M.B."/>
            <person name="Velmurugan N."/>
            <person name="Zhang Y."/>
            <person name="Plunkett M.H."/>
            <person name="Hondzo H."/>
            <person name="Barney B.M."/>
        </authorList>
    </citation>
    <scope>NUCLEOTIDE SEQUENCE [LARGE SCALE GENOMIC DNA]</scope>
    <source>
        <strain evidence="3">UTEX 1602</strain>
    </source>
</reference>
<dbReference type="Proteomes" id="UP000239899">
    <property type="component" value="Unassembled WGS sequence"/>
</dbReference>
<gene>
    <name evidence="2" type="ORF">C2E21_8875</name>
</gene>
<dbReference type="PANTHER" id="PTHR35020:SF2">
    <property type="entry name" value="N-ACETYLGLUCOSAMINE-INDUCED PROTEIN 1"/>
    <property type="match status" value="1"/>
</dbReference>
<dbReference type="InterPro" id="IPR022036">
    <property type="entry name" value="DUF3605"/>
</dbReference>
<dbReference type="OrthoDB" id="512648at2759"/>
<dbReference type="GO" id="GO:0005737">
    <property type="term" value="C:cytoplasm"/>
    <property type="evidence" value="ECO:0007669"/>
    <property type="project" value="TreeGrafter"/>
</dbReference>